<dbReference type="AlphaFoldDB" id="A0A644XNY0"/>
<comment type="caution">
    <text evidence="1">The sequence shown here is derived from an EMBL/GenBank/DDBJ whole genome shotgun (WGS) entry which is preliminary data.</text>
</comment>
<protein>
    <submittedName>
        <fullName evidence="1">Uncharacterized protein</fullName>
    </submittedName>
</protein>
<evidence type="ECO:0000313" key="1">
    <source>
        <dbReference type="EMBL" id="MPM17902.1"/>
    </source>
</evidence>
<dbReference type="InterPro" id="IPR009377">
    <property type="entry name" value="EutA"/>
</dbReference>
<organism evidence="1">
    <name type="scientific">bioreactor metagenome</name>
    <dbReference type="NCBI Taxonomy" id="1076179"/>
    <lineage>
        <taxon>unclassified sequences</taxon>
        <taxon>metagenomes</taxon>
        <taxon>ecological metagenomes</taxon>
    </lineage>
</organism>
<gene>
    <name evidence="1" type="ORF">SDC9_64302</name>
</gene>
<dbReference type="Pfam" id="PF06277">
    <property type="entry name" value="EutA"/>
    <property type="match status" value="1"/>
</dbReference>
<name>A0A644XNY0_9ZZZZ</name>
<accession>A0A644XNY0</accession>
<reference evidence="1" key="1">
    <citation type="submission" date="2019-08" db="EMBL/GenBank/DDBJ databases">
        <authorList>
            <person name="Kucharzyk K."/>
            <person name="Murdoch R.W."/>
            <person name="Higgins S."/>
            <person name="Loffler F."/>
        </authorList>
    </citation>
    <scope>NUCLEOTIDE SEQUENCE</scope>
</reference>
<proteinExistence type="predicted"/>
<sequence length="125" mass="13915">MSKEQFSEQIQNSIRWIQGNEADHNVALSVDWGGEMHFSDISRLAEMILAGTVELFSRQSLLIVLMRANYGKVLGHSLRSRMPKDRKLICLDDVNVENGDYIDIGKPVGAGDALPIVIKTLALAY</sequence>
<dbReference type="EMBL" id="VSSQ01002881">
    <property type="protein sequence ID" value="MPM17902.1"/>
    <property type="molecule type" value="Genomic_DNA"/>
</dbReference>